<dbReference type="InterPro" id="IPR002156">
    <property type="entry name" value="RNaseH_domain"/>
</dbReference>
<feature type="domain" description="RNase H type-1" evidence="1">
    <location>
        <begin position="52"/>
        <end position="138"/>
    </location>
</feature>
<dbReference type="InterPro" id="IPR036397">
    <property type="entry name" value="RNaseH_sf"/>
</dbReference>
<dbReference type="InterPro" id="IPR044730">
    <property type="entry name" value="RNase_H-like_dom_plant"/>
</dbReference>
<organism evidence="2 3">
    <name type="scientific">Brassica campestris</name>
    <name type="common">Field mustard</name>
    <dbReference type="NCBI Taxonomy" id="3711"/>
    <lineage>
        <taxon>Eukaryota</taxon>
        <taxon>Viridiplantae</taxon>
        <taxon>Streptophyta</taxon>
        <taxon>Embryophyta</taxon>
        <taxon>Tracheophyta</taxon>
        <taxon>Spermatophyta</taxon>
        <taxon>Magnoliopsida</taxon>
        <taxon>eudicotyledons</taxon>
        <taxon>Gunneridae</taxon>
        <taxon>Pentapetalae</taxon>
        <taxon>rosids</taxon>
        <taxon>malvids</taxon>
        <taxon>Brassicales</taxon>
        <taxon>Brassicaceae</taxon>
        <taxon>Brassiceae</taxon>
        <taxon>Brassica</taxon>
    </lineage>
</organism>
<gene>
    <name evidence="2" type="ORF">BRARA_I02824</name>
</gene>
<dbReference type="GO" id="GO:0003676">
    <property type="term" value="F:nucleic acid binding"/>
    <property type="evidence" value="ECO:0007669"/>
    <property type="project" value="InterPro"/>
</dbReference>
<dbReference type="SUPFAM" id="SSF53098">
    <property type="entry name" value="Ribonuclease H-like"/>
    <property type="match status" value="1"/>
</dbReference>
<name>A0A397Y8G1_BRACM</name>
<dbReference type="Gene3D" id="3.30.420.10">
    <property type="entry name" value="Ribonuclease H-like superfamily/Ribonuclease H"/>
    <property type="match status" value="1"/>
</dbReference>
<dbReference type="CDD" id="cd06222">
    <property type="entry name" value="RNase_H_like"/>
    <property type="match status" value="1"/>
</dbReference>
<dbReference type="InterPro" id="IPR052929">
    <property type="entry name" value="RNase_H-like_EbsB-rel"/>
</dbReference>
<reference evidence="2 3" key="1">
    <citation type="submission" date="2018-06" db="EMBL/GenBank/DDBJ databases">
        <title>WGS assembly of Brassica rapa FPsc.</title>
        <authorList>
            <person name="Bowman J."/>
            <person name="Kohchi T."/>
            <person name="Yamato K."/>
            <person name="Jenkins J."/>
            <person name="Shu S."/>
            <person name="Ishizaki K."/>
            <person name="Yamaoka S."/>
            <person name="Nishihama R."/>
            <person name="Nakamura Y."/>
            <person name="Berger F."/>
            <person name="Adam C."/>
            <person name="Aki S."/>
            <person name="Althoff F."/>
            <person name="Araki T."/>
            <person name="Arteaga-Vazquez M."/>
            <person name="Balasubrmanian S."/>
            <person name="Bauer D."/>
            <person name="Boehm C."/>
            <person name="Briginshaw L."/>
            <person name="Caballero-Perez J."/>
            <person name="Catarino B."/>
            <person name="Chen F."/>
            <person name="Chiyoda S."/>
            <person name="Chovatia M."/>
            <person name="Davies K."/>
            <person name="Delmans M."/>
            <person name="Demura T."/>
            <person name="Dierschke T."/>
            <person name="Dolan L."/>
            <person name="Dorantes-Acosta A."/>
            <person name="Eklund D."/>
            <person name="Florent S."/>
            <person name="Flores-Sandoval E."/>
            <person name="Fujiyama A."/>
            <person name="Fukuzawa H."/>
            <person name="Galik B."/>
            <person name="Grimanelli D."/>
            <person name="Grimwood J."/>
            <person name="Grossniklaus U."/>
            <person name="Hamada T."/>
            <person name="Haseloff J."/>
            <person name="Hetherington A."/>
            <person name="Higo A."/>
            <person name="Hirakawa Y."/>
            <person name="Hundley H."/>
            <person name="Ikeda Y."/>
            <person name="Inoue K."/>
            <person name="Inoue S."/>
            <person name="Ishida S."/>
            <person name="Jia Q."/>
            <person name="Kakita M."/>
            <person name="Kanazawa T."/>
            <person name="Kawai Y."/>
            <person name="Kawashima T."/>
            <person name="Kennedy M."/>
            <person name="Kinose K."/>
            <person name="Kinoshita T."/>
            <person name="Kohara Y."/>
            <person name="Koide E."/>
            <person name="Komatsu K."/>
            <person name="Kopischke S."/>
            <person name="Kubo M."/>
            <person name="Kyozuka J."/>
            <person name="Lagercrantz U."/>
            <person name="Lin S."/>
            <person name="Lindquist E."/>
            <person name="Lipzen A."/>
            <person name="Lu C."/>
            <person name="Luna E."/>
            <person name="Martienssen R."/>
            <person name="Minamino N."/>
            <person name="Mizutani M."/>
            <person name="Mizutani M."/>
            <person name="Mochizuki N."/>
            <person name="Monte I."/>
            <person name="Mosher R."/>
            <person name="Nagasaki H."/>
            <person name="Nakagami H."/>
            <person name="Naramoto S."/>
            <person name="Nishitani K."/>
            <person name="Ohtani M."/>
            <person name="Okamoto T."/>
            <person name="Okumura M."/>
            <person name="Phillips J."/>
            <person name="Pollak B."/>
            <person name="Reinders A."/>
            <person name="Roevekamp M."/>
            <person name="Sano R."/>
            <person name="Sawa S."/>
            <person name="Schmid M."/>
            <person name="Shirakawa M."/>
            <person name="Solano R."/>
            <person name="Spunde A."/>
            <person name="Suetsugu N."/>
            <person name="Sugano S."/>
            <person name="Sugiyama A."/>
            <person name="Sun R."/>
            <person name="Suzuki Y."/>
            <person name="Takenaka M."/>
            <person name="Takezawa D."/>
            <person name="Tomogane H."/>
            <person name="Tsuzuki M."/>
            <person name="Ueda T."/>
            <person name="Umeda M."/>
            <person name="Ward J."/>
            <person name="Watanabe Y."/>
            <person name="Yazaki K."/>
            <person name="Yokoyama R."/>
            <person name="Yoshitake Y."/>
            <person name="Yotsui I."/>
            <person name="Zachgo S."/>
            <person name="Schmutz J."/>
        </authorList>
    </citation>
    <scope>NUCLEOTIDE SEQUENCE [LARGE SCALE GENOMIC DNA]</scope>
    <source>
        <strain evidence="3">cv. B-3</strain>
    </source>
</reference>
<dbReference type="PANTHER" id="PTHR47074:SF49">
    <property type="entry name" value="POLYNUCLEOTIDYL TRANSFERASE, RIBONUCLEASE H-LIKE SUPERFAMILY PROTEIN"/>
    <property type="match status" value="1"/>
</dbReference>
<sequence>MTRHKVTRLHLQERTTNLKGKTIGKFQPSPKNADPSCNLLSTRETSSTCLADHVSSALMAEALAVRSALLHAIDLNFNSIWLQSNSQVFVAALSSGRHPTELYRVLSDIATISCSSFCFCRFTFIKREFNGLADSYAK</sequence>
<feature type="non-terminal residue" evidence="2">
    <location>
        <position position="138"/>
    </location>
</feature>
<dbReference type="PANTHER" id="PTHR47074">
    <property type="entry name" value="BNAC02G40300D PROTEIN"/>
    <property type="match status" value="1"/>
</dbReference>
<dbReference type="InterPro" id="IPR012337">
    <property type="entry name" value="RNaseH-like_sf"/>
</dbReference>
<accession>A0A397Y8G1</accession>
<dbReference type="Proteomes" id="UP000264353">
    <property type="component" value="Chromosome A9"/>
</dbReference>
<dbReference type="GO" id="GO:0004523">
    <property type="term" value="F:RNA-DNA hybrid ribonuclease activity"/>
    <property type="evidence" value="ECO:0007669"/>
    <property type="project" value="InterPro"/>
</dbReference>
<evidence type="ECO:0000313" key="2">
    <source>
        <dbReference type="EMBL" id="RID46143.1"/>
    </source>
</evidence>
<evidence type="ECO:0000259" key="1">
    <source>
        <dbReference type="Pfam" id="PF13456"/>
    </source>
</evidence>
<dbReference type="AlphaFoldDB" id="A0A397Y8G1"/>
<protein>
    <recommendedName>
        <fullName evidence="1">RNase H type-1 domain-containing protein</fullName>
    </recommendedName>
</protein>
<dbReference type="Pfam" id="PF13456">
    <property type="entry name" value="RVT_3"/>
    <property type="match status" value="1"/>
</dbReference>
<proteinExistence type="predicted"/>
<dbReference type="EMBL" id="CM010636">
    <property type="protein sequence ID" value="RID46143.1"/>
    <property type="molecule type" value="Genomic_DNA"/>
</dbReference>
<evidence type="ECO:0000313" key="3">
    <source>
        <dbReference type="Proteomes" id="UP000264353"/>
    </source>
</evidence>